<dbReference type="AlphaFoldDB" id="A0A0B7C0Q7"/>
<evidence type="ECO:0000313" key="2">
    <source>
        <dbReference type="EMBL" id="CEK98808.1"/>
    </source>
</evidence>
<reference evidence="2" key="1">
    <citation type="submission" date="2014-12" db="EMBL/GenBank/DDBJ databases">
        <title>Insight into the proteome of Arion vulgaris.</title>
        <authorList>
            <person name="Aradska J."/>
            <person name="Bulat T."/>
            <person name="Smidak R."/>
            <person name="Sarate P."/>
            <person name="Gangsoo J."/>
            <person name="Sialana F."/>
            <person name="Bilban M."/>
            <person name="Lubec G."/>
        </authorList>
    </citation>
    <scope>NUCLEOTIDE SEQUENCE</scope>
    <source>
        <tissue evidence="2">Skin</tissue>
    </source>
</reference>
<dbReference type="EMBL" id="HACG01051937">
    <property type="protein sequence ID" value="CEK98808.1"/>
    <property type="molecule type" value="Transcribed_RNA"/>
</dbReference>
<protein>
    <submittedName>
        <fullName evidence="2">Uncharacterized protein</fullName>
    </submittedName>
</protein>
<feature type="non-terminal residue" evidence="2">
    <location>
        <position position="1"/>
    </location>
</feature>
<proteinExistence type="predicted"/>
<sequence>LSRDTNGDATSLIKDGERTVKVNYDLSVLDVVPLAVKTVSPKRKHVHFLPDTTSLCQNKAKSDDENFRKNIDFVNSSIASKVHCSRQGSDEIATGHKDSSYSSVRNDNQSLTDK</sequence>
<organism evidence="2">
    <name type="scientific">Arion vulgaris</name>
    <dbReference type="NCBI Taxonomy" id="1028688"/>
    <lineage>
        <taxon>Eukaryota</taxon>
        <taxon>Metazoa</taxon>
        <taxon>Spiralia</taxon>
        <taxon>Lophotrochozoa</taxon>
        <taxon>Mollusca</taxon>
        <taxon>Gastropoda</taxon>
        <taxon>Heterobranchia</taxon>
        <taxon>Euthyneura</taxon>
        <taxon>Panpulmonata</taxon>
        <taxon>Eupulmonata</taxon>
        <taxon>Stylommatophora</taxon>
        <taxon>Helicina</taxon>
        <taxon>Arionoidea</taxon>
        <taxon>Arionidae</taxon>
        <taxon>Arion</taxon>
    </lineage>
</organism>
<gene>
    <name evidence="2" type="primary">ORF219655</name>
</gene>
<evidence type="ECO:0000256" key="1">
    <source>
        <dbReference type="SAM" id="MobiDB-lite"/>
    </source>
</evidence>
<feature type="non-terminal residue" evidence="2">
    <location>
        <position position="114"/>
    </location>
</feature>
<feature type="region of interest" description="Disordered" evidence="1">
    <location>
        <begin position="85"/>
        <end position="114"/>
    </location>
</feature>
<accession>A0A0B7C0Q7</accession>
<feature type="compositionally biased region" description="Polar residues" evidence="1">
    <location>
        <begin position="100"/>
        <end position="114"/>
    </location>
</feature>
<name>A0A0B7C0Q7_9EUPU</name>